<accession>A0A1D1V934</accession>
<dbReference type="AlphaFoldDB" id="A0A1D1V934"/>
<protein>
    <submittedName>
        <fullName evidence="1">Uncharacterized protein</fullName>
    </submittedName>
</protein>
<evidence type="ECO:0000313" key="1">
    <source>
        <dbReference type="EMBL" id="GAU98189.1"/>
    </source>
</evidence>
<evidence type="ECO:0000313" key="2">
    <source>
        <dbReference type="Proteomes" id="UP000186922"/>
    </source>
</evidence>
<proteinExistence type="predicted"/>
<name>A0A1D1V934_RAMVA</name>
<comment type="caution">
    <text evidence="1">The sequence shown here is derived from an EMBL/GenBank/DDBJ whole genome shotgun (WGS) entry which is preliminary data.</text>
</comment>
<gene>
    <name evidence="1" type="primary">RvY_09368-1</name>
    <name evidence="1" type="synonym">RvY_09368.1</name>
    <name evidence="1" type="ORF">RvY_09368</name>
</gene>
<dbReference type="Proteomes" id="UP000186922">
    <property type="component" value="Unassembled WGS sequence"/>
</dbReference>
<reference evidence="1 2" key="1">
    <citation type="journal article" date="2016" name="Nat. Commun.">
        <title>Extremotolerant tardigrade genome and improved radiotolerance of human cultured cells by tardigrade-unique protein.</title>
        <authorList>
            <person name="Hashimoto T."/>
            <person name="Horikawa D.D."/>
            <person name="Saito Y."/>
            <person name="Kuwahara H."/>
            <person name="Kozuka-Hata H."/>
            <person name="Shin-I T."/>
            <person name="Minakuchi Y."/>
            <person name="Ohishi K."/>
            <person name="Motoyama A."/>
            <person name="Aizu T."/>
            <person name="Enomoto A."/>
            <person name="Kondo K."/>
            <person name="Tanaka S."/>
            <person name="Hara Y."/>
            <person name="Koshikawa S."/>
            <person name="Sagara H."/>
            <person name="Miura T."/>
            <person name="Yokobori S."/>
            <person name="Miyagawa K."/>
            <person name="Suzuki Y."/>
            <person name="Kubo T."/>
            <person name="Oyama M."/>
            <person name="Kohara Y."/>
            <person name="Fujiyama A."/>
            <person name="Arakawa K."/>
            <person name="Katayama T."/>
            <person name="Toyoda A."/>
            <person name="Kunieda T."/>
        </authorList>
    </citation>
    <scope>NUCLEOTIDE SEQUENCE [LARGE SCALE GENOMIC DNA]</scope>
    <source>
        <strain evidence="1 2">YOKOZUNA-1</strain>
    </source>
</reference>
<sequence>MHGDESPWTDHGCDTTPLPRYIVDMNRPFEARRQALQELRGRNHWNARHPQVSQRKCCFCLQLMAPIWPSIVNVAGFSFLHDNKCNIWSLQPRCFPGHLLSTCPTTTLD</sequence>
<dbReference type="EMBL" id="BDGG01000004">
    <property type="protein sequence ID" value="GAU98189.1"/>
    <property type="molecule type" value="Genomic_DNA"/>
</dbReference>
<keyword evidence="2" id="KW-1185">Reference proteome</keyword>
<organism evidence="1 2">
    <name type="scientific">Ramazzottius varieornatus</name>
    <name type="common">Water bear</name>
    <name type="synonym">Tardigrade</name>
    <dbReference type="NCBI Taxonomy" id="947166"/>
    <lineage>
        <taxon>Eukaryota</taxon>
        <taxon>Metazoa</taxon>
        <taxon>Ecdysozoa</taxon>
        <taxon>Tardigrada</taxon>
        <taxon>Eutardigrada</taxon>
        <taxon>Parachela</taxon>
        <taxon>Hypsibioidea</taxon>
        <taxon>Ramazzottiidae</taxon>
        <taxon>Ramazzottius</taxon>
    </lineage>
</organism>